<proteinExistence type="predicted"/>
<evidence type="ECO:0000256" key="2">
    <source>
        <dbReference type="ARBA" id="ARBA00022823"/>
    </source>
</evidence>
<dbReference type="Proteomes" id="UP000093129">
    <property type="component" value="Unassembled WGS sequence"/>
</dbReference>
<dbReference type="InterPro" id="IPR000089">
    <property type="entry name" value="Biotin_lipoyl"/>
</dbReference>
<protein>
    <recommendedName>
        <fullName evidence="3">Lipoyl-binding domain-containing protein</fullName>
    </recommendedName>
</protein>
<evidence type="ECO:0000313" key="4">
    <source>
        <dbReference type="EMBL" id="OCB03978.1"/>
    </source>
</evidence>
<dbReference type="PROSITE" id="PS50968">
    <property type="entry name" value="BIOTINYL_LIPOYL"/>
    <property type="match status" value="1"/>
</dbReference>
<reference evidence="4 5" key="1">
    <citation type="submission" date="2016-07" db="EMBL/GenBank/DDBJ databases">
        <title>Draft genome of a psychrotolerant acidophile Acidithiobacillus ferrivorans strain YL15.</title>
        <authorList>
            <person name="Peng T."/>
            <person name="Ma L."/>
            <person name="Nan M."/>
            <person name="An N."/>
            <person name="Wang M."/>
            <person name="Qiu G."/>
            <person name="Zeng W."/>
        </authorList>
    </citation>
    <scope>NUCLEOTIDE SEQUENCE [LARGE SCALE GENOMIC DNA]</scope>
    <source>
        <strain evidence="4 5">YL15</strain>
    </source>
</reference>
<sequence length="125" mass="13690">MKNEITMPVLSDTMQTGRLTRWNKAVGEAVKQGESIAEVETDKAILDVEAFASGYLAGPLAAVDTDIPVRQAIGYIVDTRNAITILKYMLNILGTGSGIYGDHYATRRKDGEIQHSPFHGVRCHQ</sequence>
<keyword evidence="2" id="KW-0450">Lipoyl</keyword>
<evidence type="ECO:0000313" key="5">
    <source>
        <dbReference type="Proteomes" id="UP000093129"/>
    </source>
</evidence>
<feature type="domain" description="Lipoyl-binding" evidence="3">
    <location>
        <begin position="2"/>
        <end position="77"/>
    </location>
</feature>
<comment type="cofactor">
    <cofactor evidence="1">
        <name>(R)-lipoate</name>
        <dbReference type="ChEBI" id="CHEBI:83088"/>
    </cofactor>
</comment>
<dbReference type="InterPro" id="IPR045257">
    <property type="entry name" value="E2/Pdx1"/>
</dbReference>
<gene>
    <name evidence="4" type="ORF">BBC27_05355</name>
</gene>
<evidence type="ECO:0000256" key="1">
    <source>
        <dbReference type="ARBA" id="ARBA00001938"/>
    </source>
</evidence>
<dbReference type="PROSITE" id="PS00189">
    <property type="entry name" value="LIPOYL"/>
    <property type="match status" value="1"/>
</dbReference>
<dbReference type="Gene3D" id="2.40.50.100">
    <property type="match status" value="1"/>
</dbReference>
<evidence type="ECO:0000259" key="3">
    <source>
        <dbReference type="PROSITE" id="PS50968"/>
    </source>
</evidence>
<dbReference type="GO" id="GO:0006086">
    <property type="term" value="P:pyruvate decarboxylation to acetyl-CoA"/>
    <property type="evidence" value="ECO:0007669"/>
    <property type="project" value="InterPro"/>
</dbReference>
<dbReference type="GO" id="GO:0045254">
    <property type="term" value="C:pyruvate dehydrogenase complex"/>
    <property type="evidence" value="ECO:0007669"/>
    <property type="project" value="InterPro"/>
</dbReference>
<comment type="caution">
    <text evidence="4">The sequence shown here is derived from an EMBL/GenBank/DDBJ whole genome shotgun (WGS) entry which is preliminary data.</text>
</comment>
<dbReference type="EMBL" id="MASQ01000019">
    <property type="protein sequence ID" value="OCB03978.1"/>
    <property type="molecule type" value="Genomic_DNA"/>
</dbReference>
<dbReference type="CDD" id="cd06849">
    <property type="entry name" value="lipoyl_domain"/>
    <property type="match status" value="1"/>
</dbReference>
<dbReference type="AlphaFoldDB" id="A0A1B9C1Y4"/>
<dbReference type="Pfam" id="PF00364">
    <property type="entry name" value="Biotin_lipoyl"/>
    <property type="match status" value="1"/>
</dbReference>
<dbReference type="PANTHER" id="PTHR23151">
    <property type="entry name" value="DIHYDROLIPOAMIDE ACETYL/SUCCINYL-TRANSFERASE-RELATED"/>
    <property type="match status" value="1"/>
</dbReference>
<organism evidence="4 5">
    <name type="scientific">Acidithiobacillus ferrivorans</name>
    <dbReference type="NCBI Taxonomy" id="160808"/>
    <lineage>
        <taxon>Bacteria</taxon>
        <taxon>Pseudomonadati</taxon>
        <taxon>Pseudomonadota</taxon>
        <taxon>Acidithiobacillia</taxon>
        <taxon>Acidithiobacillales</taxon>
        <taxon>Acidithiobacillaceae</taxon>
        <taxon>Acidithiobacillus</taxon>
    </lineage>
</organism>
<dbReference type="SUPFAM" id="SSF51230">
    <property type="entry name" value="Single hybrid motif"/>
    <property type="match status" value="1"/>
</dbReference>
<accession>A0A1B9C1Y4</accession>
<dbReference type="InterPro" id="IPR011053">
    <property type="entry name" value="Single_hybrid_motif"/>
</dbReference>
<name>A0A1B9C1Y4_9PROT</name>
<dbReference type="PANTHER" id="PTHR23151:SF90">
    <property type="entry name" value="DIHYDROLIPOYLLYSINE-RESIDUE ACETYLTRANSFERASE COMPONENT OF PYRUVATE DEHYDROGENASE COMPLEX, MITOCHONDRIAL-RELATED"/>
    <property type="match status" value="1"/>
</dbReference>
<dbReference type="InterPro" id="IPR003016">
    <property type="entry name" value="2-oxoA_DH_lipoyl-BS"/>
</dbReference>